<dbReference type="Pfam" id="PF00534">
    <property type="entry name" value="Glycos_transf_1"/>
    <property type="match status" value="1"/>
</dbReference>
<feature type="domain" description="Glycosyl transferase family 1" evidence="2">
    <location>
        <begin position="233"/>
        <end position="363"/>
    </location>
</feature>
<dbReference type="PANTHER" id="PTHR46401:SF2">
    <property type="entry name" value="GLYCOSYLTRANSFERASE WBBK-RELATED"/>
    <property type="match status" value="1"/>
</dbReference>
<dbReference type="STRING" id="490829.SAMN05421850_105119"/>
<organism evidence="3 4">
    <name type="scientific">Lutimaribacter saemankumensis</name>
    <dbReference type="NCBI Taxonomy" id="490829"/>
    <lineage>
        <taxon>Bacteria</taxon>
        <taxon>Pseudomonadati</taxon>
        <taxon>Pseudomonadota</taxon>
        <taxon>Alphaproteobacteria</taxon>
        <taxon>Rhodobacterales</taxon>
        <taxon>Roseobacteraceae</taxon>
        <taxon>Lutimaribacter</taxon>
    </lineage>
</organism>
<keyword evidence="4" id="KW-1185">Reference proteome</keyword>
<gene>
    <name evidence="3" type="ORF">SAMN05421850_105119</name>
</gene>
<accession>A0A1G8N9L7</accession>
<proteinExistence type="predicted"/>
<dbReference type="EMBL" id="FNEB01000005">
    <property type="protein sequence ID" value="SDI76803.1"/>
    <property type="molecule type" value="Genomic_DNA"/>
</dbReference>
<dbReference type="Proteomes" id="UP000199340">
    <property type="component" value="Unassembled WGS sequence"/>
</dbReference>
<protein>
    <submittedName>
        <fullName evidence="3">Glycosyltransferase involved in cell wall bisynthesis</fullName>
    </submittedName>
</protein>
<evidence type="ECO:0000256" key="1">
    <source>
        <dbReference type="ARBA" id="ARBA00022679"/>
    </source>
</evidence>
<reference evidence="3 4" key="1">
    <citation type="submission" date="2016-10" db="EMBL/GenBank/DDBJ databases">
        <authorList>
            <person name="de Groot N.N."/>
        </authorList>
    </citation>
    <scope>NUCLEOTIDE SEQUENCE [LARGE SCALE GENOMIC DNA]</scope>
    <source>
        <strain evidence="3 4">DSM 28010</strain>
    </source>
</reference>
<name>A0A1G8N9L7_9RHOB</name>
<dbReference type="RefSeq" id="WP_245723362.1">
    <property type="nucleotide sequence ID" value="NZ_FNEB01000005.1"/>
</dbReference>
<evidence type="ECO:0000313" key="4">
    <source>
        <dbReference type="Proteomes" id="UP000199340"/>
    </source>
</evidence>
<dbReference type="AlphaFoldDB" id="A0A1G8N9L7"/>
<dbReference type="InterPro" id="IPR001296">
    <property type="entry name" value="Glyco_trans_1"/>
</dbReference>
<keyword evidence="1 3" id="KW-0808">Transferase</keyword>
<sequence>MSAEPRPSHHAYLLDLSRLVSRAGRMPTGVDRVERAYLDNLLKGDAPLFGLVRTAYGFALLDRTGMSELRARFAGTTPWGQTDRLSRMRRGLSEPRRRAEADVRRLAIARCLPQRLTRMLKQHVPRGGIYFNIGHSNLTDRVLTAVVQGAAARVAVFVHDTIPVDFPRFQRAGVVERFGPMLRRVRARADWIICNSHQTEADLQRVMGPWGAIPPIIVAHLGVGLPEPAVSWPRPEGFDPDRPFFVTLGTIEPRKNHGFLLDVWASLVQHGKAPIPQLLICGTRGWNNEAVFDRLDTDPMIGRDVFELPGLTDAEVAAVLGASAGLLFPSHAEGYGLPAIEAAALGVPVLCNDLPVYRETLGDIPVYASVDDIYPWQRIIMAILADNRAGSEKRLIDVPGWDAHFNTVLSRLV</sequence>
<dbReference type="Gene3D" id="3.40.50.2000">
    <property type="entry name" value="Glycogen Phosphorylase B"/>
    <property type="match status" value="2"/>
</dbReference>
<dbReference type="CDD" id="cd03809">
    <property type="entry name" value="GT4_MtfB-like"/>
    <property type="match status" value="1"/>
</dbReference>
<evidence type="ECO:0000313" key="3">
    <source>
        <dbReference type="EMBL" id="SDI76803.1"/>
    </source>
</evidence>
<dbReference type="PANTHER" id="PTHR46401">
    <property type="entry name" value="GLYCOSYLTRANSFERASE WBBK-RELATED"/>
    <property type="match status" value="1"/>
</dbReference>
<dbReference type="GO" id="GO:0016757">
    <property type="term" value="F:glycosyltransferase activity"/>
    <property type="evidence" value="ECO:0007669"/>
    <property type="project" value="InterPro"/>
</dbReference>
<evidence type="ECO:0000259" key="2">
    <source>
        <dbReference type="Pfam" id="PF00534"/>
    </source>
</evidence>
<dbReference type="SUPFAM" id="SSF53756">
    <property type="entry name" value="UDP-Glycosyltransferase/glycogen phosphorylase"/>
    <property type="match status" value="1"/>
</dbReference>